<protein>
    <submittedName>
        <fullName evidence="1">ORF7</fullName>
    </submittedName>
</protein>
<sequence length="87" mass="10260">MDSIAVPKYFNFQDQQEWNRLKDLCLYVQNIPDINASFLDTLNALIEGFVLMLNENTKDIVLECIKDLLEKTKERHVDFDSRDTFSE</sequence>
<reference evidence="1 3" key="1">
    <citation type="submission" date="2004-09" db="EMBL/GenBank/DDBJ databases">
        <authorList>
            <person name="Ai X.L."/>
            <person name="Wang Z.F."/>
            <person name="Wang B."/>
            <person name="Zhang W."/>
            <person name="Li F."/>
            <person name="Fu J.H."/>
            <person name="Cui C.S."/>
            <person name="Shi Y.H."/>
            <person name="He M."/>
        </authorList>
    </citation>
    <scope>NUCLEOTIDE SEQUENCE [LARGE SCALE GENOMIC DNA]</scope>
</reference>
<gene>
    <name evidence="1" type="primary">ORF7</name>
    <name evidence="2" type="ORF">AsGV007</name>
    <name evidence="1" type="ORF">AsGVgp007</name>
</gene>
<dbReference type="EMBL" id="AY522332">
    <property type="protein sequence ID" value="AAS82731.1"/>
    <property type="molecule type" value="Genomic_DNA"/>
</dbReference>
<evidence type="ECO:0000313" key="1">
    <source>
        <dbReference type="EMBL" id="AAS82731.1"/>
    </source>
</evidence>
<organism evidence="1 3">
    <name type="scientific">Agrotis segetum granulosis virus</name>
    <name type="common">AsGV</name>
    <name type="synonym">Agrotis segetum granulovirus</name>
    <dbReference type="NCBI Taxonomy" id="10464"/>
    <lineage>
        <taxon>Viruses</taxon>
        <taxon>Viruses incertae sedis</taxon>
        <taxon>Naldaviricetes</taxon>
        <taxon>Lefavirales</taxon>
        <taxon>Baculoviridae</taxon>
        <taxon>Betabaculovirus</taxon>
        <taxon>Betabaculovirus agsegetum</taxon>
    </lineage>
</organism>
<organismHost>
    <name type="scientific">Agrotis segetum</name>
    <name type="common">Turnip moth</name>
    <dbReference type="NCBI Taxonomy" id="47767"/>
</organismHost>
<name>Q6QXC6_GVAS</name>
<dbReference type="EMBL" id="KC994902">
    <property type="protein sequence ID" value="AHN92046.1"/>
    <property type="molecule type" value="Genomic_DNA"/>
</dbReference>
<evidence type="ECO:0000313" key="3">
    <source>
        <dbReference type="Proteomes" id="UP000202635"/>
    </source>
</evidence>
<proteinExistence type="predicted"/>
<reference evidence="2" key="2">
    <citation type="journal article" date="2014" name="Arch. Virol.">
        <title>Complete genome sequence of Agrotis segetum granulovirus Shanghai strain.</title>
        <authorList>
            <person name="Zhang X."/>
            <person name="Liang Z."/>
            <person name="Yin X."/>
            <person name="Wang J."/>
            <person name="Shao X."/>
        </authorList>
    </citation>
    <scope>NUCLEOTIDE SEQUENCE</scope>
    <source>
        <strain evidence="2">L1</strain>
    </source>
</reference>
<accession>Q6QXC6</accession>
<dbReference type="Proteomes" id="UP000202635">
    <property type="component" value="Genome"/>
</dbReference>
<evidence type="ECO:0000313" key="2">
    <source>
        <dbReference type="EMBL" id="AHN92046.1"/>
    </source>
</evidence>